<dbReference type="CDD" id="cd18799">
    <property type="entry name" value="SF2_C_EcoAI-like"/>
    <property type="match status" value="1"/>
</dbReference>
<accession>A0A9X7W2R5</accession>
<name>A0A9X7W2R5_9BACL</name>
<dbReference type="InterPro" id="IPR027417">
    <property type="entry name" value="P-loop_NTPase"/>
</dbReference>
<protein>
    <recommendedName>
        <fullName evidence="1">Helicase C-terminal domain-containing protein</fullName>
    </recommendedName>
</protein>
<dbReference type="InterPro" id="IPR052511">
    <property type="entry name" value="ATP-dep_Helicase"/>
</dbReference>
<keyword evidence="3" id="KW-1185">Reference proteome</keyword>
<dbReference type="SUPFAM" id="SSF52540">
    <property type="entry name" value="P-loop containing nucleoside triphosphate hydrolases"/>
    <property type="match status" value="1"/>
</dbReference>
<evidence type="ECO:0000313" key="3">
    <source>
        <dbReference type="Proteomes" id="UP000663505"/>
    </source>
</evidence>
<dbReference type="Proteomes" id="UP000663505">
    <property type="component" value="Chromosome"/>
</dbReference>
<sequence length="445" mass="50992">MTATPERLDGKDVTEYFDGRIAAEIRLPEAVDRGLLAPFQYFGVSDNVDLSQLHWRRGGYDVAELNNVYTGNRQRADLVVRSLNRYVTDVDKVIGIGFCVSVLHAQFMAEFMNLNGISSIALHAKSSSKDRATAKKRLTHGDIRFIFVVDLYNEGVDIPEINTVLFLRPTESLTVFLQQLGRGLRLSEGKECLTVLDFIGQSHKKYRFEEKFGALLASPRRSVYQEAKDGFLNMPRGCFVQLEKQAREYVLDNIRQAVGNRKILTNRIQSFTEDTGRDLTLANFLQYYHMSLRELYRDQNPVSFSRLCARVGVRASFTDPDEAIITKALTKISTINSRRWIHFLLAYLENPSRAMRDMPRTLAEQMLLMFHYTIWQKPVNRCGFRTSEESVGMLRRNPVLCSEVCDILRINLSQIDFVDEPVDLGFENTLDLHCTYSRDQVLGVL</sequence>
<feature type="domain" description="Helicase C-terminal" evidence="1">
    <location>
        <begin position="82"/>
        <end position="230"/>
    </location>
</feature>
<dbReference type="Gene3D" id="3.40.50.300">
    <property type="entry name" value="P-loop containing nucleotide triphosphate hydrolases"/>
    <property type="match status" value="1"/>
</dbReference>
<dbReference type="SMART" id="SM00490">
    <property type="entry name" value="HELICc"/>
    <property type="match status" value="1"/>
</dbReference>
<reference evidence="2 3" key="1">
    <citation type="submission" date="2021-02" db="EMBL/GenBank/DDBJ databases">
        <title>Alicyclobacillus curvatus sp. nov. and Alicyclobacillus mengziensis sp. nov., two acidophilic bacteria isolated from acid mine drainage.</title>
        <authorList>
            <person name="Huang Y."/>
        </authorList>
    </citation>
    <scope>NUCLEOTIDE SEQUENCE [LARGE SCALE GENOMIC DNA]</scope>
    <source>
        <strain evidence="2 3">S30H14</strain>
    </source>
</reference>
<dbReference type="PROSITE" id="PS51194">
    <property type="entry name" value="HELICASE_CTER"/>
    <property type="match status" value="1"/>
</dbReference>
<gene>
    <name evidence="2" type="ORF">JZ786_10415</name>
</gene>
<dbReference type="GO" id="GO:0003677">
    <property type="term" value="F:DNA binding"/>
    <property type="evidence" value="ECO:0007669"/>
    <property type="project" value="TreeGrafter"/>
</dbReference>
<dbReference type="EMBL" id="CP071182">
    <property type="protein sequence ID" value="QSO49289.1"/>
    <property type="molecule type" value="Genomic_DNA"/>
</dbReference>
<evidence type="ECO:0000313" key="2">
    <source>
        <dbReference type="EMBL" id="QSO49289.1"/>
    </source>
</evidence>
<evidence type="ECO:0000259" key="1">
    <source>
        <dbReference type="PROSITE" id="PS51194"/>
    </source>
</evidence>
<dbReference type="PANTHER" id="PTHR47962:SF7">
    <property type="entry name" value="MITOCHONDRIAL ATP-DEPENDENT HELICASE IRC3-RELATED"/>
    <property type="match status" value="1"/>
</dbReference>
<dbReference type="Pfam" id="PF00271">
    <property type="entry name" value="Helicase_C"/>
    <property type="match status" value="1"/>
</dbReference>
<organism evidence="2 3">
    <name type="scientific">Alicyclobacillus mengziensis</name>
    <dbReference type="NCBI Taxonomy" id="2931921"/>
    <lineage>
        <taxon>Bacteria</taxon>
        <taxon>Bacillati</taxon>
        <taxon>Bacillota</taxon>
        <taxon>Bacilli</taxon>
        <taxon>Bacillales</taxon>
        <taxon>Alicyclobacillaceae</taxon>
        <taxon>Alicyclobacillus</taxon>
    </lineage>
</organism>
<dbReference type="GO" id="GO:0016887">
    <property type="term" value="F:ATP hydrolysis activity"/>
    <property type="evidence" value="ECO:0007669"/>
    <property type="project" value="TreeGrafter"/>
</dbReference>
<dbReference type="InterPro" id="IPR001650">
    <property type="entry name" value="Helicase_C-like"/>
</dbReference>
<dbReference type="AlphaFoldDB" id="A0A9X7W2R5"/>
<dbReference type="PANTHER" id="PTHR47962">
    <property type="entry name" value="ATP-DEPENDENT HELICASE LHR-RELATED-RELATED"/>
    <property type="match status" value="1"/>
</dbReference>
<proteinExistence type="predicted"/>
<dbReference type="RefSeq" id="WP_206658603.1">
    <property type="nucleotide sequence ID" value="NZ_CP071182.1"/>
</dbReference>
<dbReference type="KEGG" id="afx:JZ786_10415"/>